<protein>
    <recommendedName>
        <fullName evidence="4">Late control protein</fullName>
    </recommendedName>
</protein>
<sequence length="986" mass="110302">MNIVAKDRFTYQHLHVTWPYGKLRLHNVHMSHELGEHARLVITGSLEADQADTIITKASSDDEVELWYSDAKDQKHPLFMGQLYCVDVEHRHQEILVTLDVISHSFKLDTQLKNRSFQHINQKYIEIVDAVLADYKGSDKIDEAFEKKATGQFMMQYQETDWTFLKRLASHVGALLVPNIVSHHAQIWIGIPQARQHIHLKEVPFSLQRKIAPYLDQEANGWRSAHIADYTRYTFEWDRMLQLGDEVERNHETYVITKREGQLIRGLMTWSYECALSQGLKVPKIYNRTIIGAAIEGKILDVSRNQVRLHLDIDDQQNPKDAQWFPYSAEGNQVWYLMPEKGAQVKLYFPSADEDDAMVIQSVRTKPSSVAVPSSHAAQGAVVESPAVRHQRKTADPGVKSFANPQGKEISLGNSELSMSAQEGSLYISMNTHNGVSLNSTQRIQIQATGSLSLSAGSILLQGTNGLHLNTTTDTLDLEQEVNSVSSEIQLKASLHQYYPEPILSDFEKQVAENGIQSVLGARVKENVGATLKGEWDAGIEFLGGVWDSVVDIADMGTMVMTPFVMPGNYTGKGFLERNETLEGIKGGAKFGWDYIADSFQGKKTKKDVVHDLETVWDGIKSIPDPIERKLNNFFPNPLTDTKQESYEAGYDSIKAVERGADIYTIVKGGAKLIRNLGKLGKEEASLSKGLKEAEEKKASKGGTPGLFGDSAKADSALAKVGDGKFKTNAIRFPTNFESLGSYLQSVARKMNIRITKRLPIFETAGGHYRFHDPGPDVPHSKGSGAKISPERQKQIDALESGEYTGGKSTKGPEKEPSVSYGKVYPTRTIDLKTEGHIIDKVRDLRTRLSNRLKKDGNFAYSEVDIPGIDKKEFYAHSGLNGDNKAKDYADFSLKPTKKPKYEATKAPDKSGRIYKRDMDTEYKILNDLAARLDKLKDSSNVRGKIKMFTEKDTCGSCSRIINQFHKDYPGINIEIIHNNDDMIIP</sequence>
<gene>
    <name evidence="2" type="ORF">IAQ67_20925</name>
</gene>
<dbReference type="SUPFAM" id="SSF69279">
    <property type="entry name" value="Phage tail proteins"/>
    <property type="match status" value="1"/>
</dbReference>
<feature type="region of interest" description="Disordered" evidence="1">
    <location>
        <begin position="370"/>
        <end position="407"/>
    </location>
</feature>
<dbReference type="Gene3D" id="3.55.50.10">
    <property type="entry name" value="Baseplate protein-like domains"/>
    <property type="match status" value="1"/>
</dbReference>
<evidence type="ECO:0000313" key="2">
    <source>
        <dbReference type="EMBL" id="QNR66282.1"/>
    </source>
</evidence>
<reference evidence="2 3" key="1">
    <citation type="submission" date="2020-09" db="EMBL/GenBank/DDBJ databases">
        <title>Characterization of Paenibacillus peoriae strain ZF390 with broad-spectrum antimicrobial activity as a potential biocontrol agent.</title>
        <authorList>
            <person name="Li L."/>
            <person name="Zhao Y."/>
            <person name="Li B."/>
            <person name="Xie X."/>
        </authorList>
    </citation>
    <scope>NUCLEOTIDE SEQUENCE [LARGE SCALE GENOMIC DNA]</scope>
    <source>
        <strain evidence="2 3">ZF390</strain>
    </source>
</reference>
<accession>A0A7H0Y5C4</accession>
<name>A0A7H0Y5C4_9BACL</name>
<evidence type="ECO:0008006" key="4">
    <source>
        <dbReference type="Google" id="ProtNLM"/>
    </source>
</evidence>
<evidence type="ECO:0000256" key="1">
    <source>
        <dbReference type="SAM" id="MobiDB-lite"/>
    </source>
</evidence>
<feature type="region of interest" description="Disordered" evidence="1">
    <location>
        <begin position="772"/>
        <end position="821"/>
    </location>
</feature>
<dbReference type="InterPro" id="IPR032721">
    <property type="entry name" value="Toxin-deaminase"/>
</dbReference>
<dbReference type="AlphaFoldDB" id="A0A7H0Y5C4"/>
<evidence type="ECO:0000313" key="3">
    <source>
        <dbReference type="Proteomes" id="UP000516384"/>
    </source>
</evidence>
<dbReference type="EMBL" id="CP061172">
    <property type="protein sequence ID" value="QNR66282.1"/>
    <property type="molecule type" value="Genomic_DNA"/>
</dbReference>
<dbReference type="RefSeq" id="WP_190297757.1">
    <property type="nucleotide sequence ID" value="NZ_CP061172.1"/>
</dbReference>
<dbReference type="Pfam" id="PF14424">
    <property type="entry name" value="Toxin-deaminase"/>
    <property type="match status" value="1"/>
</dbReference>
<dbReference type="Pfam" id="PF05954">
    <property type="entry name" value="Phage_GPD"/>
    <property type="match status" value="1"/>
</dbReference>
<organism evidence="2 3">
    <name type="scientific">Paenibacillus peoriae</name>
    <dbReference type="NCBI Taxonomy" id="59893"/>
    <lineage>
        <taxon>Bacteria</taxon>
        <taxon>Bacillati</taxon>
        <taxon>Bacillota</taxon>
        <taxon>Bacilli</taxon>
        <taxon>Bacillales</taxon>
        <taxon>Paenibacillaceae</taxon>
        <taxon>Paenibacillus</taxon>
    </lineage>
</organism>
<dbReference type="Proteomes" id="UP000516384">
    <property type="component" value="Chromosome"/>
</dbReference>
<proteinExistence type="predicted"/>